<name>A0A087EH84_9BIFI</name>
<evidence type="ECO:0000256" key="3">
    <source>
        <dbReference type="ARBA" id="ARBA00007870"/>
    </source>
</evidence>
<accession>A0A087EH84</accession>
<dbReference type="STRING" id="356829.BITS_1564"/>
<evidence type="ECO:0000259" key="13">
    <source>
        <dbReference type="Pfam" id="PF08546"/>
    </source>
</evidence>
<proteinExistence type="inferred from homology"/>
<dbReference type="InterPro" id="IPR013328">
    <property type="entry name" value="6PGD_dom2"/>
</dbReference>
<dbReference type="GO" id="GO:0015940">
    <property type="term" value="P:pantothenate biosynthetic process"/>
    <property type="evidence" value="ECO:0007669"/>
    <property type="project" value="UniProtKB-UniPathway"/>
</dbReference>
<dbReference type="GO" id="GO:0005737">
    <property type="term" value="C:cytoplasm"/>
    <property type="evidence" value="ECO:0007669"/>
    <property type="project" value="TreeGrafter"/>
</dbReference>
<keyword evidence="8 11" id="KW-0560">Oxidoreductase</keyword>
<dbReference type="InterPro" id="IPR013752">
    <property type="entry name" value="KPA_reductase"/>
</dbReference>
<dbReference type="GO" id="GO:0008677">
    <property type="term" value="F:2-dehydropantoate 2-reductase activity"/>
    <property type="evidence" value="ECO:0007669"/>
    <property type="project" value="UniProtKB-EC"/>
</dbReference>
<feature type="domain" description="Ketopantoate reductase C-terminal" evidence="13">
    <location>
        <begin position="191"/>
        <end position="316"/>
    </location>
</feature>
<dbReference type="InterPro" id="IPR013332">
    <property type="entry name" value="KPR_N"/>
</dbReference>
<evidence type="ECO:0000256" key="9">
    <source>
        <dbReference type="ARBA" id="ARBA00032024"/>
    </source>
</evidence>
<evidence type="ECO:0000313" key="14">
    <source>
        <dbReference type="EMBL" id="KFJ07135.1"/>
    </source>
</evidence>
<dbReference type="Gene3D" id="1.10.1040.10">
    <property type="entry name" value="N-(1-d-carboxylethyl)-l-norvaline Dehydrogenase, domain 2"/>
    <property type="match status" value="1"/>
</dbReference>
<keyword evidence="7 11" id="KW-0521">NADP</keyword>
<evidence type="ECO:0000256" key="8">
    <source>
        <dbReference type="ARBA" id="ARBA00023002"/>
    </source>
</evidence>
<comment type="caution">
    <text evidence="14">The sequence shown here is derived from an EMBL/GenBank/DDBJ whole genome shotgun (WGS) entry which is preliminary data.</text>
</comment>
<comment type="similarity">
    <text evidence="3 11">Belongs to the ketopantoate reductase family.</text>
</comment>
<dbReference type="InterPro" id="IPR036291">
    <property type="entry name" value="NAD(P)-bd_dom_sf"/>
</dbReference>
<evidence type="ECO:0000256" key="5">
    <source>
        <dbReference type="ARBA" id="ARBA00019465"/>
    </source>
</evidence>
<dbReference type="EC" id="1.1.1.169" evidence="4 11"/>
<keyword evidence="15" id="KW-1185">Reference proteome</keyword>
<reference evidence="14 15" key="1">
    <citation type="submission" date="2014-03" db="EMBL/GenBank/DDBJ databases">
        <title>Genomics of Bifidobacteria.</title>
        <authorList>
            <person name="Ventura M."/>
            <person name="Milani C."/>
            <person name="Lugli G.A."/>
        </authorList>
    </citation>
    <scope>NUCLEOTIDE SEQUENCE [LARGE SCALE GENOMIC DNA]</scope>
    <source>
        <strain evidence="14 15">JCM 13495</strain>
    </source>
</reference>
<evidence type="ECO:0000256" key="4">
    <source>
        <dbReference type="ARBA" id="ARBA00013014"/>
    </source>
</evidence>
<dbReference type="GO" id="GO:0050661">
    <property type="term" value="F:NADP binding"/>
    <property type="evidence" value="ECO:0007669"/>
    <property type="project" value="TreeGrafter"/>
</dbReference>
<dbReference type="SUPFAM" id="SSF51735">
    <property type="entry name" value="NAD(P)-binding Rossmann-fold domains"/>
    <property type="match status" value="1"/>
</dbReference>
<sequence>MTNEGNMNELKYAVIGAGAMGYRYGILLQNAGFNVDFIDAWEPNIQAVKEQGGVWVSRDHEGRHLVPVNLYTPEEYAGDPDVWIIFMKQMQLEDMLKRCSQLFKDHQVAFSAMNGWGHFEKINQYFSEDRIYGGTAIIATVLNGPGDVDFIGKPGTGSMHMCAMNEKVTDIEKAIAHDFAAANMNPEITTDFKGTCMAKIVFNSVVNTLCTMYQITMGQFMEFDGAHDMTKQLVSEAYAACDAAGIPMINTVDEEVESIEYASRVGNPLHYPSMYQDMIHGRKTEVDYINGYIARLGEQYGVDCRTHAFLTNGVHLAELAFQIHHQQ</sequence>
<dbReference type="UniPathway" id="UPA00028">
    <property type="reaction ID" value="UER00004"/>
</dbReference>
<dbReference type="PANTHER" id="PTHR43765:SF2">
    <property type="entry name" value="2-DEHYDROPANTOATE 2-REDUCTASE"/>
    <property type="match status" value="1"/>
</dbReference>
<evidence type="ECO:0000259" key="12">
    <source>
        <dbReference type="Pfam" id="PF02558"/>
    </source>
</evidence>
<dbReference type="InterPro" id="IPR050838">
    <property type="entry name" value="Ketopantoate_reductase"/>
</dbReference>
<comment type="catalytic activity">
    <reaction evidence="10 11">
        <text>(R)-pantoate + NADP(+) = 2-dehydropantoate + NADPH + H(+)</text>
        <dbReference type="Rhea" id="RHEA:16233"/>
        <dbReference type="ChEBI" id="CHEBI:11561"/>
        <dbReference type="ChEBI" id="CHEBI:15378"/>
        <dbReference type="ChEBI" id="CHEBI:15980"/>
        <dbReference type="ChEBI" id="CHEBI:57783"/>
        <dbReference type="ChEBI" id="CHEBI:58349"/>
        <dbReference type="EC" id="1.1.1.169"/>
    </reaction>
</comment>
<evidence type="ECO:0000256" key="2">
    <source>
        <dbReference type="ARBA" id="ARBA00004994"/>
    </source>
</evidence>
<feature type="domain" description="Ketopantoate reductase N-terminal" evidence="12">
    <location>
        <begin position="12"/>
        <end position="152"/>
    </location>
</feature>
<dbReference type="SUPFAM" id="SSF48179">
    <property type="entry name" value="6-phosphogluconate dehydrogenase C-terminal domain-like"/>
    <property type="match status" value="1"/>
</dbReference>
<evidence type="ECO:0000256" key="6">
    <source>
        <dbReference type="ARBA" id="ARBA00022655"/>
    </source>
</evidence>
<comment type="pathway">
    <text evidence="2 11">Cofactor biosynthesis; (R)-pantothenate biosynthesis; (R)-pantoate from 3-methyl-2-oxobutanoate: step 2/2.</text>
</comment>
<dbReference type="eggNOG" id="COG1893">
    <property type="taxonomic scope" value="Bacteria"/>
</dbReference>
<evidence type="ECO:0000256" key="10">
    <source>
        <dbReference type="ARBA" id="ARBA00048793"/>
    </source>
</evidence>
<evidence type="ECO:0000256" key="11">
    <source>
        <dbReference type="RuleBase" id="RU362068"/>
    </source>
</evidence>
<dbReference type="InterPro" id="IPR003710">
    <property type="entry name" value="ApbA"/>
</dbReference>
<evidence type="ECO:0000313" key="15">
    <source>
        <dbReference type="Proteomes" id="UP000029080"/>
    </source>
</evidence>
<dbReference type="PANTHER" id="PTHR43765">
    <property type="entry name" value="2-DEHYDROPANTOATE 2-REDUCTASE-RELATED"/>
    <property type="match status" value="1"/>
</dbReference>
<protein>
    <recommendedName>
        <fullName evidence="5 11">2-dehydropantoate 2-reductase</fullName>
        <ecNumber evidence="4 11">1.1.1.169</ecNumber>
    </recommendedName>
    <alternativeName>
        <fullName evidence="9 11">Ketopantoate reductase</fullName>
    </alternativeName>
</protein>
<organism evidence="14 15">
    <name type="scientific">Bifidobacterium tsurumiense</name>
    <dbReference type="NCBI Taxonomy" id="356829"/>
    <lineage>
        <taxon>Bacteria</taxon>
        <taxon>Bacillati</taxon>
        <taxon>Actinomycetota</taxon>
        <taxon>Actinomycetes</taxon>
        <taxon>Bifidobacteriales</taxon>
        <taxon>Bifidobacteriaceae</taxon>
        <taxon>Bifidobacterium</taxon>
    </lineage>
</organism>
<dbReference type="NCBIfam" id="TIGR00745">
    <property type="entry name" value="apbA_panE"/>
    <property type="match status" value="1"/>
</dbReference>
<keyword evidence="6 11" id="KW-0566">Pantothenate biosynthesis</keyword>
<dbReference type="Pfam" id="PF08546">
    <property type="entry name" value="ApbA_C"/>
    <property type="match status" value="1"/>
</dbReference>
<dbReference type="Pfam" id="PF02558">
    <property type="entry name" value="ApbA"/>
    <property type="match status" value="1"/>
</dbReference>
<dbReference type="Proteomes" id="UP000029080">
    <property type="component" value="Unassembled WGS sequence"/>
</dbReference>
<dbReference type="Gene3D" id="3.40.50.720">
    <property type="entry name" value="NAD(P)-binding Rossmann-like Domain"/>
    <property type="match status" value="1"/>
</dbReference>
<dbReference type="EMBL" id="JGZU01000005">
    <property type="protein sequence ID" value="KFJ07135.1"/>
    <property type="molecule type" value="Genomic_DNA"/>
</dbReference>
<dbReference type="AlphaFoldDB" id="A0A087EH84"/>
<evidence type="ECO:0000256" key="1">
    <source>
        <dbReference type="ARBA" id="ARBA00002919"/>
    </source>
</evidence>
<evidence type="ECO:0000256" key="7">
    <source>
        <dbReference type="ARBA" id="ARBA00022857"/>
    </source>
</evidence>
<dbReference type="InterPro" id="IPR008927">
    <property type="entry name" value="6-PGluconate_DH-like_C_sf"/>
</dbReference>
<gene>
    <name evidence="14" type="ORF">BITS_1564</name>
</gene>
<comment type="function">
    <text evidence="1 11">Catalyzes the NADPH-dependent reduction of ketopantoate into pantoic acid.</text>
</comment>